<evidence type="ECO:0000256" key="3">
    <source>
        <dbReference type="ARBA" id="ARBA00022723"/>
    </source>
</evidence>
<dbReference type="GO" id="GO:0046872">
    <property type="term" value="F:metal ion binding"/>
    <property type="evidence" value="ECO:0007669"/>
    <property type="project" value="UniProtKB-KW"/>
</dbReference>
<dbReference type="EMBL" id="NPEX01000006">
    <property type="protein sequence ID" value="RAI45880.1"/>
    <property type="molecule type" value="Genomic_DNA"/>
</dbReference>
<gene>
    <name evidence="7" type="ORF">CH341_01920</name>
</gene>
<evidence type="ECO:0000256" key="4">
    <source>
        <dbReference type="ARBA" id="ARBA00023004"/>
    </source>
</evidence>
<organism evidence="7 8">
    <name type="scientific">Rhodoplanes roseus</name>
    <dbReference type="NCBI Taxonomy" id="29409"/>
    <lineage>
        <taxon>Bacteria</taxon>
        <taxon>Pseudomonadati</taxon>
        <taxon>Pseudomonadota</taxon>
        <taxon>Alphaproteobacteria</taxon>
        <taxon>Hyphomicrobiales</taxon>
        <taxon>Nitrobacteraceae</taxon>
        <taxon>Rhodoplanes</taxon>
    </lineage>
</organism>
<comment type="cofactor">
    <cofactor evidence="1">
        <name>[4Fe-4S] cluster</name>
        <dbReference type="ChEBI" id="CHEBI:49883"/>
    </cofactor>
</comment>
<dbReference type="InterPro" id="IPR058240">
    <property type="entry name" value="rSAM_sf"/>
</dbReference>
<dbReference type="SMART" id="SM00729">
    <property type="entry name" value="Elp3"/>
    <property type="match status" value="1"/>
</dbReference>
<keyword evidence="8" id="KW-1185">Reference proteome</keyword>
<evidence type="ECO:0000256" key="5">
    <source>
        <dbReference type="ARBA" id="ARBA00023014"/>
    </source>
</evidence>
<dbReference type="Pfam" id="PF04055">
    <property type="entry name" value="Radical_SAM"/>
    <property type="match status" value="1"/>
</dbReference>
<dbReference type="InterPro" id="IPR051198">
    <property type="entry name" value="BchE-like"/>
</dbReference>
<evidence type="ECO:0000259" key="6">
    <source>
        <dbReference type="PROSITE" id="PS51918"/>
    </source>
</evidence>
<keyword evidence="3" id="KW-0479">Metal-binding</keyword>
<sequence length="299" mass="32772">MTRAPLQYDEPLYRPPSEGRNLIIQATLGCSFNRCTFCAMYKSKSFRARPLGDVFADIEAAARLWPEADRIFLADGDALVLATESLAAILDRLAAAFPRLDRVSCYATPINLVQKEPGELRLLREKRLSLVYVGVESGAPTILSRIRKGATPERIAEALNRASAAGIAVSATVILGIGGRRLWRQHVDGTAAVVNAAPPAFLSTLQLRLGEDELQEFVTRFQRDGTPFEEQDDEGVLEEQEALLAGLDPPRPVVFRSNHASNCLPLAGTVPQDRDRLKAIVTAARRGAPVLRPEFFRGL</sequence>
<keyword evidence="2" id="KW-0949">S-adenosyl-L-methionine</keyword>
<dbReference type="GO" id="GO:0051536">
    <property type="term" value="F:iron-sulfur cluster binding"/>
    <property type="evidence" value="ECO:0007669"/>
    <property type="project" value="UniProtKB-KW"/>
</dbReference>
<dbReference type="OrthoDB" id="9777636at2"/>
<dbReference type="InterPro" id="IPR013785">
    <property type="entry name" value="Aldolase_TIM"/>
</dbReference>
<comment type="caution">
    <text evidence="7">The sequence shown here is derived from an EMBL/GenBank/DDBJ whole genome shotgun (WGS) entry which is preliminary data.</text>
</comment>
<dbReference type="SFLD" id="SFLDG01095">
    <property type="entry name" value="Uncharacterised_Radical_SAM_Su"/>
    <property type="match status" value="1"/>
</dbReference>
<feature type="domain" description="Radical SAM core" evidence="6">
    <location>
        <begin position="14"/>
        <end position="237"/>
    </location>
</feature>
<keyword evidence="5" id="KW-0411">Iron-sulfur</keyword>
<dbReference type="RefSeq" id="WP_111417342.1">
    <property type="nucleotide sequence ID" value="NZ_NPEX01000006.1"/>
</dbReference>
<dbReference type="InterPro" id="IPR007197">
    <property type="entry name" value="rSAM"/>
</dbReference>
<evidence type="ECO:0000313" key="7">
    <source>
        <dbReference type="EMBL" id="RAI45880.1"/>
    </source>
</evidence>
<name>A0A327L491_9BRAD</name>
<protein>
    <submittedName>
        <fullName evidence="7">Radical SAM protein</fullName>
    </submittedName>
</protein>
<reference evidence="7 8" key="1">
    <citation type="submission" date="2017-07" db="EMBL/GenBank/DDBJ databases">
        <title>Draft Genome Sequences of Select Purple Nonsulfur Bacteria.</title>
        <authorList>
            <person name="Lasarre B."/>
            <person name="Mckinlay J.B."/>
        </authorList>
    </citation>
    <scope>NUCLEOTIDE SEQUENCE [LARGE SCALE GENOMIC DNA]</scope>
    <source>
        <strain evidence="7 8">DSM 5909</strain>
    </source>
</reference>
<dbReference type="CDD" id="cd01335">
    <property type="entry name" value="Radical_SAM"/>
    <property type="match status" value="1"/>
</dbReference>
<dbReference type="SUPFAM" id="SSF102114">
    <property type="entry name" value="Radical SAM enzymes"/>
    <property type="match status" value="1"/>
</dbReference>
<dbReference type="PANTHER" id="PTHR43409">
    <property type="entry name" value="ANAEROBIC MAGNESIUM-PROTOPORPHYRIN IX MONOMETHYL ESTER CYCLASE-RELATED"/>
    <property type="match status" value="1"/>
</dbReference>
<dbReference type="SFLD" id="SFLDG01082">
    <property type="entry name" value="B12-binding_domain_containing"/>
    <property type="match status" value="1"/>
</dbReference>
<dbReference type="PROSITE" id="PS51918">
    <property type="entry name" value="RADICAL_SAM"/>
    <property type="match status" value="1"/>
</dbReference>
<dbReference type="Gene3D" id="3.20.20.70">
    <property type="entry name" value="Aldolase class I"/>
    <property type="match status" value="1"/>
</dbReference>
<evidence type="ECO:0000256" key="2">
    <source>
        <dbReference type="ARBA" id="ARBA00022691"/>
    </source>
</evidence>
<dbReference type="PANTHER" id="PTHR43409:SF4">
    <property type="entry name" value="RADICAL SAM SUPERFAMILY PROTEIN"/>
    <property type="match status" value="1"/>
</dbReference>
<keyword evidence="4" id="KW-0408">Iron</keyword>
<accession>A0A327L491</accession>
<dbReference type="GO" id="GO:0003824">
    <property type="term" value="F:catalytic activity"/>
    <property type="evidence" value="ECO:0007669"/>
    <property type="project" value="InterPro"/>
</dbReference>
<dbReference type="Proteomes" id="UP000249130">
    <property type="component" value="Unassembled WGS sequence"/>
</dbReference>
<dbReference type="SFLD" id="SFLDS00029">
    <property type="entry name" value="Radical_SAM"/>
    <property type="match status" value="1"/>
</dbReference>
<evidence type="ECO:0000313" key="8">
    <source>
        <dbReference type="Proteomes" id="UP000249130"/>
    </source>
</evidence>
<proteinExistence type="predicted"/>
<dbReference type="AlphaFoldDB" id="A0A327L491"/>
<evidence type="ECO:0000256" key="1">
    <source>
        <dbReference type="ARBA" id="ARBA00001966"/>
    </source>
</evidence>
<dbReference type="InterPro" id="IPR006638">
    <property type="entry name" value="Elp3/MiaA/NifB-like_rSAM"/>
</dbReference>